<dbReference type="Pfam" id="PF08550">
    <property type="entry name" value="GATA_AreA"/>
    <property type="match status" value="1"/>
</dbReference>
<feature type="compositionally biased region" description="Acidic residues" evidence="1">
    <location>
        <begin position="527"/>
        <end position="537"/>
    </location>
</feature>
<comment type="caution">
    <text evidence="3">The sequence shown here is derived from an EMBL/GenBank/DDBJ whole genome shotgun (WGS) entry which is preliminary data.</text>
</comment>
<feature type="domain" description="Nitrogen regulatory protein areA GATA-like" evidence="2">
    <location>
        <begin position="102"/>
        <end position="125"/>
    </location>
</feature>
<feature type="compositionally biased region" description="Low complexity" evidence="1">
    <location>
        <begin position="299"/>
        <end position="318"/>
    </location>
</feature>
<evidence type="ECO:0000256" key="1">
    <source>
        <dbReference type="SAM" id="MobiDB-lite"/>
    </source>
</evidence>
<evidence type="ECO:0000313" key="3">
    <source>
        <dbReference type="EMBL" id="KAJ6257532.1"/>
    </source>
</evidence>
<feature type="region of interest" description="Disordered" evidence="1">
    <location>
        <begin position="209"/>
        <end position="234"/>
    </location>
</feature>
<feature type="compositionally biased region" description="Polar residues" evidence="1">
    <location>
        <begin position="319"/>
        <end position="331"/>
    </location>
</feature>
<feature type="compositionally biased region" description="Basic residues" evidence="1">
    <location>
        <begin position="545"/>
        <end position="563"/>
    </location>
</feature>
<protein>
    <recommendedName>
        <fullName evidence="2">Nitrogen regulatory protein areA GATA-like domain-containing protein</fullName>
    </recommendedName>
</protein>
<feature type="region of interest" description="Disordered" evidence="1">
    <location>
        <begin position="494"/>
        <end position="563"/>
    </location>
</feature>
<dbReference type="AlphaFoldDB" id="A0AAD6IW87"/>
<feature type="compositionally biased region" description="Pro residues" evidence="1">
    <location>
        <begin position="213"/>
        <end position="229"/>
    </location>
</feature>
<dbReference type="InterPro" id="IPR013860">
    <property type="entry name" value="AreA_GATA"/>
</dbReference>
<reference evidence="3" key="1">
    <citation type="submission" date="2023-01" db="EMBL/GenBank/DDBJ databases">
        <title>The chitinases involved in constricting ring structure development in the nematode-trapping fungus Drechslerella dactyloides.</title>
        <authorList>
            <person name="Wang R."/>
            <person name="Zhang L."/>
            <person name="Tang P."/>
            <person name="Li S."/>
            <person name="Liang L."/>
        </authorList>
    </citation>
    <scope>NUCLEOTIDE SEQUENCE</scope>
    <source>
        <strain evidence="3">YMF1.00031</strain>
    </source>
</reference>
<accession>A0AAD6IW87</accession>
<feature type="region of interest" description="Disordered" evidence="1">
    <location>
        <begin position="264"/>
        <end position="366"/>
    </location>
</feature>
<dbReference type="Proteomes" id="UP001221413">
    <property type="component" value="Unassembled WGS sequence"/>
</dbReference>
<evidence type="ECO:0000313" key="4">
    <source>
        <dbReference type="Proteomes" id="UP001221413"/>
    </source>
</evidence>
<evidence type="ECO:0000259" key="2">
    <source>
        <dbReference type="Pfam" id="PF08550"/>
    </source>
</evidence>
<name>A0AAD6IW87_DREDA</name>
<proteinExistence type="predicted"/>
<organism evidence="3 4">
    <name type="scientific">Drechslerella dactyloides</name>
    <name type="common">Nematode-trapping fungus</name>
    <name type="synonym">Arthrobotrys dactyloides</name>
    <dbReference type="NCBI Taxonomy" id="74499"/>
    <lineage>
        <taxon>Eukaryota</taxon>
        <taxon>Fungi</taxon>
        <taxon>Dikarya</taxon>
        <taxon>Ascomycota</taxon>
        <taxon>Pezizomycotina</taxon>
        <taxon>Orbiliomycetes</taxon>
        <taxon>Orbiliales</taxon>
        <taxon>Orbiliaceae</taxon>
        <taxon>Drechslerella</taxon>
    </lineage>
</organism>
<keyword evidence="4" id="KW-1185">Reference proteome</keyword>
<dbReference type="EMBL" id="JAQGDS010000010">
    <property type="protein sequence ID" value="KAJ6257532.1"/>
    <property type="molecule type" value="Genomic_DNA"/>
</dbReference>
<gene>
    <name evidence="3" type="ORF">Dda_7317</name>
</gene>
<sequence>MMNHGLPQIVDSRQSLTEDIRKIDKVQVEELTRLWKGYGTTSFFPDTTLDPRTPKTRITMATSRADVTWTGPLRIEDAGTYLLTHLVLKPKLEADTIPDGIVYTTNKNIMATGRRLENLFWRIWGSDRIQENISGSTVAKIFLMIDAGEKAIQNQAYRIPPPPETVIKQVPIDISVPPTPPPSPFSAFSPSNNVLHQPSQTALSASLLQAYPNTPPSPMMPPKVPPPSPVVSSDHPVRPPLTRVHQSYPLSTNDEQVQIGREMVSSKAASNSGRHRRRNIPGILRTSKADGKRRMGPPTISRTTSNSSNATASSGISTPMTSITEITNLQDASKGGKDTDDANSFASGPSAASSSRKGSEIGSAKSKEDWLVEPDFRAKYIEQRKKDRLSAIAGNPIVKGPLKTNATIATAPMTALATPRTKKGRGRNILVVDSVAPLKSPDNSSPAATVVETVSASISEGLPGLVEKETFEKPVFQRTKSQLSLMIEQAKRNADGGILDEDPAHASLLERNDTPEVIPEEKVQSDDGFEDEEDDDKPLEMRQRPPPKKTSKTKRPKFRSRKS</sequence>
<feature type="compositionally biased region" description="Basic and acidic residues" evidence="1">
    <location>
        <begin position="502"/>
        <end position="525"/>
    </location>
</feature>
<feature type="compositionally biased region" description="Low complexity" evidence="1">
    <location>
        <begin position="342"/>
        <end position="355"/>
    </location>
</feature>